<dbReference type="Gene3D" id="3.90.226.10">
    <property type="entry name" value="2-enoyl-CoA Hydratase, Chain A, domain 1"/>
    <property type="match status" value="1"/>
</dbReference>
<dbReference type="InterPro" id="IPR005151">
    <property type="entry name" value="Tail-specific_protease"/>
</dbReference>
<proteinExistence type="inferred from homology"/>
<keyword evidence="2 5" id="KW-0645">Protease</keyword>
<dbReference type="SUPFAM" id="SSF52096">
    <property type="entry name" value="ClpP/crotonase"/>
    <property type="match status" value="1"/>
</dbReference>
<evidence type="ECO:0000313" key="8">
    <source>
        <dbReference type="EMBL" id="OGZ67079.1"/>
    </source>
</evidence>
<dbReference type="GO" id="GO:0004175">
    <property type="term" value="F:endopeptidase activity"/>
    <property type="evidence" value="ECO:0007669"/>
    <property type="project" value="TreeGrafter"/>
</dbReference>
<dbReference type="Gene3D" id="3.30.750.44">
    <property type="match status" value="1"/>
</dbReference>
<dbReference type="SMART" id="SM00245">
    <property type="entry name" value="TSPc"/>
    <property type="match status" value="1"/>
</dbReference>
<evidence type="ECO:0000256" key="5">
    <source>
        <dbReference type="RuleBase" id="RU004404"/>
    </source>
</evidence>
<evidence type="ECO:0000256" key="2">
    <source>
        <dbReference type="ARBA" id="ARBA00022670"/>
    </source>
</evidence>
<keyword evidence="6" id="KW-0472">Membrane</keyword>
<dbReference type="GO" id="GO:0008236">
    <property type="term" value="F:serine-type peptidase activity"/>
    <property type="evidence" value="ECO:0007669"/>
    <property type="project" value="UniProtKB-KW"/>
</dbReference>
<dbReference type="GO" id="GO:0030288">
    <property type="term" value="C:outer membrane-bounded periplasmic space"/>
    <property type="evidence" value="ECO:0007669"/>
    <property type="project" value="TreeGrafter"/>
</dbReference>
<dbReference type="CDD" id="cd06782">
    <property type="entry name" value="cpPDZ_CPP-like"/>
    <property type="match status" value="1"/>
</dbReference>
<dbReference type="AlphaFoldDB" id="A0A1G2HXE3"/>
<dbReference type="InterPro" id="IPR001478">
    <property type="entry name" value="PDZ"/>
</dbReference>
<dbReference type="GO" id="GO:0006508">
    <property type="term" value="P:proteolysis"/>
    <property type="evidence" value="ECO:0007669"/>
    <property type="project" value="UniProtKB-KW"/>
</dbReference>
<dbReference type="PANTHER" id="PTHR32060">
    <property type="entry name" value="TAIL-SPECIFIC PROTEASE"/>
    <property type="match status" value="1"/>
</dbReference>
<dbReference type="FunFam" id="2.30.42.10:FF:000063">
    <property type="entry name" value="Peptidase, S41 family"/>
    <property type="match status" value="1"/>
</dbReference>
<dbReference type="Gene3D" id="2.30.42.10">
    <property type="match status" value="1"/>
</dbReference>
<comment type="similarity">
    <text evidence="1 5">Belongs to the peptidase S41A family.</text>
</comment>
<dbReference type="SMART" id="SM00228">
    <property type="entry name" value="PDZ"/>
    <property type="match status" value="1"/>
</dbReference>
<dbReference type="SUPFAM" id="SSF50156">
    <property type="entry name" value="PDZ domain-like"/>
    <property type="match status" value="1"/>
</dbReference>
<accession>A0A1G2HXE3</accession>
<dbReference type="Proteomes" id="UP000178380">
    <property type="component" value="Unassembled WGS sequence"/>
</dbReference>
<evidence type="ECO:0000256" key="1">
    <source>
        <dbReference type="ARBA" id="ARBA00009179"/>
    </source>
</evidence>
<dbReference type="GO" id="GO:0007165">
    <property type="term" value="P:signal transduction"/>
    <property type="evidence" value="ECO:0007669"/>
    <property type="project" value="TreeGrafter"/>
</dbReference>
<evidence type="ECO:0000256" key="6">
    <source>
        <dbReference type="SAM" id="Phobius"/>
    </source>
</evidence>
<keyword evidence="6" id="KW-0812">Transmembrane</keyword>
<dbReference type="STRING" id="1802205.A3C58_01255"/>
<evidence type="ECO:0000256" key="3">
    <source>
        <dbReference type="ARBA" id="ARBA00022801"/>
    </source>
</evidence>
<evidence type="ECO:0000256" key="4">
    <source>
        <dbReference type="ARBA" id="ARBA00022825"/>
    </source>
</evidence>
<gene>
    <name evidence="8" type="ORF">A3C58_01255</name>
</gene>
<dbReference type="Pfam" id="PF00595">
    <property type="entry name" value="PDZ"/>
    <property type="match status" value="1"/>
</dbReference>
<dbReference type="NCBIfam" id="TIGR00225">
    <property type="entry name" value="prc"/>
    <property type="match status" value="1"/>
</dbReference>
<keyword evidence="6" id="KW-1133">Transmembrane helix</keyword>
<name>A0A1G2HXE3_9BACT</name>
<evidence type="ECO:0000313" key="9">
    <source>
        <dbReference type="Proteomes" id="UP000178380"/>
    </source>
</evidence>
<organism evidence="8 9">
    <name type="scientific">Candidatus Staskawiczbacteria bacterium RIFCSPHIGHO2_02_FULL_34_10</name>
    <dbReference type="NCBI Taxonomy" id="1802205"/>
    <lineage>
        <taxon>Bacteria</taxon>
        <taxon>Candidatus Staskawicziibacteriota</taxon>
    </lineage>
</organism>
<keyword evidence="4 5" id="KW-0720">Serine protease</keyword>
<dbReference type="EMBL" id="MHOR01000016">
    <property type="protein sequence ID" value="OGZ67079.1"/>
    <property type="molecule type" value="Genomic_DNA"/>
</dbReference>
<dbReference type="InterPro" id="IPR055210">
    <property type="entry name" value="CtpA/B_N"/>
</dbReference>
<protein>
    <recommendedName>
        <fullName evidence="7">PDZ domain-containing protein</fullName>
    </recommendedName>
</protein>
<dbReference type="InterPro" id="IPR029045">
    <property type="entry name" value="ClpP/crotonase-like_dom_sf"/>
</dbReference>
<dbReference type="InterPro" id="IPR036034">
    <property type="entry name" value="PDZ_sf"/>
</dbReference>
<dbReference type="PANTHER" id="PTHR32060:SF30">
    <property type="entry name" value="CARBOXY-TERMINAL PROCESSING PROTEASE CTPA"/>
    <property type="match status" value="1"/>
</dbReference>
<evidence type="ECO:0000259" key="7">
    <source>
        <dbReference type="PROSITE" id="PS50106"/>
    </source>
</evidence>
<dbReference type="Pfam" id="PF03572">
    <property type="entry name" value="Peptidase_S41"/>
    <property type="match status" value="1"/>
</dbReference>
<dbReference type="PROSITE" id="PS50106">
    <property type="entry name" value="PDZ"/>
    <property type="match status" value="1"/>
</dbReference>
<sequence length="397" mass="44099">MITLNKKKIFYSFVLITILLVVFVIGFVLGKNQAVCKVCKPESVDFSLFWDAYNKLRQNFISPEKIDNQKILYGAIAGMTKSLGDPYTDFFNPDQAKMFNQDLLGSFEGIGVEVGTKKEQLTVIAPLKGTPGDKAGLKAGDLIIKINSKNTSDMSEQEAVNNIRGKKGTEVILTIFRDGWNQTKEIKIIRDTIKVNSIDWELKDGDIAYISIHQFDQSLSADFKKISFQILDSPAKKIILDLRNNPGGYLEVSQDIASWFLKSGQVVTIEDFGKNKNSQQYKAQGNNIFVDYPMVILINKGSASAAEILAGALRDNRNIQLVGEKSFGKGSVQKLVELNDGESFIKITIAKWLTPKGSSISEVGLSPDVKIDITDNDLKVEKDSQLDKAIEIIKKLK</sequence>
<comment type="caution">
    <text evidence="8">The sequence shown here is derived from an EMBL/GenBank/DDBJ whole genome shotgun (WGS) entry which is preliminary data.</text>
</comment>
<dbReference type="InterPro" id="IPR004447">
    <property type="entry name" value="Peptidase_S41A"/>
</dbReference>
<feature type="domain" description="PDZ" evidence="7">
    <location>
        <begin position="105"/>
        <end position="164"/>
    </location>
</feature>
<reference evidence="8 9" key="1">
    <citation type="journal article" date="2016" name="Nat. Commun.">
        <title>Thousands of microbial genomes shed light on interconnected biogeochemical processes in an aquifer system.</title>
        <authorList>
            <person name="Anantharaman K."/>
            <person name="Brown C.T."/>
            <person name="Hug L.A."/>
            <person name="Sharon I."/>
            <person name="Castelle C.J."/>
            <person name="Probst A.J."/>
            <person name="Thomas B.C."/>
            <person name="Singh A."/>
            <person name="Wilkins M.J."/>
            <person name="Karaoz U."/>
            <person name="Brodie E.L."/>
            <person name="Williams K.H."/>
            <person name="Hubbard S.S."/>
            <person name="Banfield J.F."/>
        </authorList>
    </citation>
    <scope>NUCLEOTIDE SEQUENCE [LARGE SCALE GENOMIC DNA]</scope>
</reference>
<dbReference type="CDD" id="cd07560">
    <property type="entry name" value="Peptidase_S41_CPP"/>
    <property type="match status" value="1"/>
</dbReference>
<keyword evidence="3 5" id="KW-0378">Hydrolase</keyword>
<dbReference type="Pfam" id="PF22694">
    <property type="entry name" value="CtpB_N-like"/>
    <property type="match status" value="1"/>
</dbReference>
<feature type="transmembrane region" description="Helical" evidence="6">
    <location>
        <begin position="9"/>
        <end position="30"/>
    </location>
</feature>